<feature type="non-terminal residue" evidence="2">
    <location>
        <position position="249"/>
    </location>
</feature>
<evidence type="ECO:0000313" key="3">
    <source>
        <dbReference type="Proteomes" id="UP000572268"/>
    </source>
</evidence>
<evidence type="ECO:0000313" key="2">
    <source>
        <dbReference type="EMBL" id="KAF4647513.1"/>
    </source>
</evidence>
<name>A0A7J6KJP5_PEROL</name>
<reference evidence="2 3" key="1">
    <citation type="submission" date="2020-04" db="EMBL/GenBank/DDBJ databases">
        <title>Perkinsus olseni comparative genomics.</title>
        <authorList>
            <person name="Bogema D.R."/>
        </authorList>
    </citation>
    <scope>NUCLEOTIDE SEQUENCE [LARGE SCALE GENOMIC DNA]</scope>
    <source>
        <strain evidence="2">ATCC PRA-31</strain>
    </source>
</reference>
<comment type="caution">
    <text evidence="2">The sequence shown here is derived from an EMBL/GenBank/DDBJ whole genome shotgun (WGS) entry which is preliminary data.</text>
</comment>
<protein>
    <submittedName>
        <fullName evidence="2">Uncharacterized protein</fullName>
    </submittedName>
</protein>
<sequence length="249" mass="27605">HDMQARSIWRDINKSTPEWESTIPLPLKVKVCDWVSLSLRLTKSMPTPRYVRLDAPLVLSTDASKDAWGADLRSASDLSTRLAGKGGLFSAPQLPWSIPRKELDGLHRGLLWVKGLSPYLPVSTHYAQYQAPLSALFPRFQDQALTVVVDSEVTVYRLRRPSNDSKLPAPEQRRLSAVRELCHELKAVIKHVPSNCNASDSISRCVLPKAHNADSLSDAMSSSTVVYDPNDDHLRPDSTESTPPCEDAG</sequence>
<dbReference type="Proteomes" id="UP000572268">
    <property type="component" value="Unassembled WGS sequence"/>
</dbReference>
<dbReference type="AlphaFoldDB" id="A0A7J6KJP5"/>
<accession>A0A7J6KJP5</accession>
<dbReference type="EMBL" id="JABANN010002551">
    <property type="protein sequence ID" value="KAF4647513.1"/>
    <property type="molecule type" value="Genomic_DNA"/>
</dbReference>
<feature type="region of interest" description="Disordered" evidence="1">
    <location>
        <begin position="218"/>
        <end position="249"/>
    </location>
</feature>
<feature type="non-terminal residue" evidence="2">
    <location>
        <position position="1"/>
    </location>
</feature>
<evidence type="ECO:0000256" key="1">
    <source>
        <dbReference type="SAM" id="MobiDB-lite"/>
    </source>
</evidence>
<proteinExistence type="predicted"/>
<gene>
    <name evidence="2" type="ORF">FOL46_004149</name>
</gene>
<organism evidence="2 3">
    <name type="scientific">Perkinsus olseni</name>
    <name type="common">Perkinsus atlanticus</name>
    <dbReference type="NCBI Taxonomy" id="32597"/>
    <lineage>
        <taxon>Eukaryota</taxon>
        <taxon>Sar</taxon>
        <taxon>Alveolata</taxon>
        <taxon>Perkinsozoa</taxon>
        <taxon>Perkinsea</taxon>
        <taxon>Perkinsida</taxon>
        <taxon>Perkinsidae</taxon>
        <taxon>Perkinsus</taxon>
    </lineage>
</organism>